<comment type="caution">
    <text evidence="13">The sequence shown here is derived from an EMBL/GenBank/DDBJ whole genome shotgun (WGS) entry which is preliminary data.</text>
</comment>
<keyword evidence="5 9" id="KW-0798">TonB box</keyword>
<keyword evidence="7 8" id="KW-0998">Cell outer membrane</keyword>
<dbReference type="Gene3D" id="2.60.40.1120">
    <property type="entry name" value="Carboxypeptidase-like, regulatory domain"/>
    <property type="match status" value="1"/>
</dbReference>
<accession>A0A317EJ32</accession>
<evidence type="ECO:0008006" key="15">
    <source>
        <dbReference type="Google" id="ProtNLM"/>
    </source>
</evidence>
<feature type="chain" id="PRO_5016294221" description="SusC/RagA family TonB-linked outer membrane protein" evidence="10">
    <location>
        <begin position="21"/>
        <end position="1036"/>
    </location>
</feature>
<evidence type="ECO:0000256" key="8">
    <source>
        <dbReference type="PROSITE-ProRule" id="PRU01360"/>
    </source>
</evidence>
<dbReference type="GO" id="GO:0009279">
    <property type="term" value="C:cell outer membrane"/>
    <property type="evidence" value="ECO:0007669"/>
    <property type="project" value="UniProtKB-SubCell"/>
</dbReference>
<evidence type="ECO:0000313" key="14">
    <source>
        <dbReference type="Proteomes" id="UP000245379"/>
    </source>
</evidence>
<dbReference type="Gene3D" id="2.170.130.10">
    <property type="entry name" value="TonB-dependent receptor, plug domain"/>
    <property type="match status" value="1"/>
</dbReference>
<evidence type="ECO:0000256" key="4">
    <source>
        <dbReference type="ARBA" id="ARBA00022692"/>
    </source>
</evidence>
<keyword evidence="6 8" id="KW-0472">Membrane</keyword>
<evidence type="ECO:0000256" key="2">
    <source>
        <dbReference type="ARBA" id="ARBA00022448"/>
    </source>
</evidence>
<dbReference type="NCBIfam" id="TIGR04057">
    <property type="entry name" value="SusC_RagA_signa"/>
    <property type="match status" value="1"/>
</dbReference>
<reference evidence="13 14" key="1">
    <citation type="submission" date="2018-05" db="EMBL/GenBank/DDBJ databases">
        <title>Pedobacter paludis sp. nov., isolated from wetland soil.</title>
        <authorList>
            <person name="Zhang Y."/>
            <person name="Wang G."/>
        </authorList>
    </citation>
    <scope>NUCLEOTIDE SEQUENCE [LARGE SCALE GENOMIC DNA]</scope>
    <source>
        <strain evidence="13 14">KCTC22721</strain>
    </source>
</reference>
<dbReference type="PROSITE" id="PS52016">
    <property type="entry name" value="TONB_DEPENDENT_REC_3"/>
    <property type="match status" value="1"/>
</dbReference>
<dbReference type="InterPro" id="IPR008969">
    <property type="entry name" value="CarboxyPept-like_regulatory"/>
</dbReference>
<keyword evidence="2 8" id="KW-0813">Transport</keyword>
<feature type="domain" description="TonB-dependent receptor plug" evidence="12">
    <location>
        <begin position="115"/>
        <end position="232"/>
    </location>
</feature>
<dbReference type="InterPro" id="IPR023997">
    <property type="entry name" value="TonB-dep_OMP_SusC/RagA_CS"/>
</dbReference>
<dbReference type="InterPro" id="IPR039426">
    <property type="entry name" value="TonB-dep_rcpt-like"/>
</dbReference>
<evidence type="ECO:0000256" key="5">
    <source>
        <dbReference type="ARBA" id="ARBA00023077"/>
    </source>
</evidence>
<dbReference type="InterPro" id="IPR012910">
    <property type="entry name" value="Plug_dom"/>
</dbReference>
<dbReference type="InterPro" id="IPR023996">
    <property type="entry name" value="TonB-dep_OMP_SusC/RagA"/>
</dbReference>
<evidence type="ECO:0000256" key="3">
    <source>
        <dbReference type="ARBA" id="ARBA00022452"/>
    </source>
</evidence>
<dbReference type="Pfam" id="PF00593">
    <property type="entry name" value="TonB_dep_Rec_b-barrel"/>
    <property type="match status" value="1"/>
</dbReference>
<evidence type="ECO:0000259" key="12">
    <source>
        <dbReference type="Pfam" id="PF07715"/>
    </source>
</evidence>
<dbReference type="OrthoDB" id="9768177at2"/>
<keyword evidence="4 8" id="KW-0812">Transmembrane</keyword>
<dbReference type="EMBL" id="QGNZ01000004">
    <property type="protein sequence ID" value="PWS26137.1"/>
    <property type="molecule type" value="Genomic_DNA"/>
</dbReference>
<comment type="subcellular location">
    <subcellularLocation>
        <location evidence="1 8">Cell outer membrane</location>
        <topology evidence="1 8">Multi-pass membrane protein</topology>
    </subcellularLocation>
</comment>
<evidence type="ECO:0000256" key="6">
    <source>
        <dbReference type="ARBA" id="ARBA00023136"/>
    </source>
</evidence>
<gene>
    <name evidence="13" type="ORF">DHW03_15180</name>
</gene>
<evidence type="ECO:0000256" key="7">
    <source>
        <dbReference type="ARBA" id="ARBA00023237"/>
    </source>
</evidence>
<evidence type="ECO:0000256" key="9">
    <source>
        <dbReference type="RuleBase" id="RU003357"/>
    </source>
</evidence>
<comment type="similarity">
    <text evidence="8 9">Belongs to the TonB-dependent receptor family.</text>
</comment>
<organism evidence="13 14">
    <name type="scientific">Pedobacter yonginense</name>
    <dbReference type="NCBI Taxonomy" id="651869"/>
    <lineage>
        <taxon>Bacteria</taxon>
        <taxon>Pseudomonadati</taxon>
        <taxon>Bacteroidota</taxon>
        <taxon>Sphingobacteriia</taxon>
        <taxon>Sphingobacteriales</taxon>
        <taxon>Sphingobacteriaceae</taxon>
        <taxon>Pedobacter</taxon>
    </lineage>
</organism>
<dbReference type="Pfam" id="PF07715">
    <property type="entry name" value="Plug"/>
    <property type="match status" value="1"/>
</dbReference>
<dbReference type="AlphaFoldDB" id="A0A317EJ32"/>
<dbReference type="Pfam" id="PF13715">
    <property type="entry name" value="CarbopepD_reg_2"/>
    <property type="match status" value="1"/>
</dbReference>
<evidence type="ECO:0000256" key="10">
    <source>
        <dbReference type="SAM" id="SignalP"/>
    </source>
</evidence>
<dbReference type="NCBIfam" id="TIGR04056">
    <property type="entry name" value="OMP_RagA_SusC"/>
    <property type="match status" value="1"/>
</dbReference>
<evidence type="ECO:0000259" key="11">
    <source>
        <dbReference type="Pfam" id="PF00593"/>
    </source>
</evidence>
<dbReference type="Gene3D" id="2.40.170.20">
    <property type="entry name" value="TonB-dependent receptor, beta-barrel domain"/>
    <property type="match status" value="1"/>
</dbReference>
<evidence type="ECO:0000256" key="1">
    <source>
        <dbReference type="ARBA" id="ARBA00004571"/>
    </source>
</evidence>
<dbReference type="SUPFAM" id="SSF56935">
    <property type="entry name" value="Porins"/>
    <property type="match status" value="1"/>
</dbReference>
<dbReference type="RefSeq" id="WP_109926702.1">
    <property type="nucleotide sequence ID" value="NZ_QGNZ01000004.1"/>
</dbReference>
<feature type="domain" description="TonB-dependent receptor-like beta-barrel" evidence="11">
    <location>
        <begin position="403"/>
        <end position="836"/>
    </location>
</feature>
<keyword evidence="14" id="KW-1185">Reference proteome</keyword>
<dbReference type="SUPFAM" id="SSF49464">
    <property type="entry name" value="Carboxypeptidase regulatory domain-like"/>
    <property type="match status" value="1"/>
</dbReference>
<dbReference type="InterPro" id="IPR037066">
    <property type="entry name" value="Plug_dom_sf"/>
</dbReference>
<evidence type="ECO:0000313" key="13">
    <source>
        <dbReference type="EMBL" id="PWS26137.1"/>
    </source>
</evidence>
<sequence length="1036" mass="111717">MKKVLHGLFLFFLLAIQAKAQDRTITGTITGKDDAMPIPGVTVKISGSPGGAISGADGKYSIRISSAGKSLQFSSIGFVTRTINIGSSNVIDVSLTLEAKSLNELVVVGYGSVKRKDVTGSVGSVSGATLASAPVASFDQALAGRITGVQVTVSNGILGSAPRIRIRGTNSISNGADPLYVVDGLPIVTGSQSGIMMTNPLGDINPNDIQSVDVLKDGSATAIYGSRAANGVVIITTKKGAIGKPKVNYSAWFASANASKRFKLLNGSEFVTIANEKLVNAGAALGAAESGINTDWQDEVLNSDAFQQNHSLAFSGATDQTNYYFSLGYSDLKGIIKANTQSKYQFFGKLEQKALNNHLTFGINANLNYSKNLGLQIGANTLSGNMVNALRALPNVSPLNPDGSYNFSADQARLGKGVNLREIDDNYTNIKFVLENNIFRNQNLNFLGGTFLNINIIPGLDVKTQLSTNALYGEDYRYWSPLHGDGRGTGGSVIQQYVPTFRYVWTNTVSYNKTIGDHSIGATAGLEYQKSRFRFFSASGTNISSLFFGGENIISNAFPQNTFGIGGGISENAYQSYFIRGSYGYKDRYLLSATYRKDKISSLPVGNQDANLPGASLAWRVSKENFFTASEGLKFINDFKIRGGYAKVGNTDIGNYPFAGTFAAATYGAQSGLFYSQAGNASLKFETSKKYNIGFDLTMINSRITVSADYFKNDIDNLILFSPTAPSLGVPGNGINQNIGKMTNKGYEFSVSFMNVKNDNFNWDTDVNLTLVKNKINQLANNNADVIQASGYNINRVGESIGSIYGYQYAGVNSANGNPLYYKANGQIIQGNIANQAYYLYDPANPGTLGAASTLSSSDKQILGNSNPTYFGGINNSVTYKNFDFSIYLVFSGGNKVMNVTRQESLLNQKFLNNGIEVLDRWTPSNTQTSVPKLYYARDAFTNVNSNAVSRFVEDGKFIRGQNIMLGYALPTKWLTPIFLSRVRLYGQVQNAFVITNYSGLDPELNSSNTTNSQAGVDYNTNPKSRSYVLGINVGF</sequence>
<dbReference type="Proteomes" id="UP000245379">
    <property type="component" value="Unassembled WGS sequence"/>
</dbReference>
<protein>
    <recommendedName>
        <fullName evidence="15">SusC/RagA family TonB-linked outer membrane protein</fullName>
    </recommendedName>
</protein>
<proteinExistence type="inferred from homology"/>
<feature type="signal peptide" evidence="10">
    <location>
        <begin position="1"/>
        <end position="20"/>
    </location>
</feature>
<dbReference type="InterPro" id="IPR036942">
    <property type="entry name" value="Beta-barrel_TonB_sf"/>
</dbReference>
<dbReference type="InterPro" id="IPR000531">
    <property type="entry name" value="Beta-barrel_TonB"/>
</dbReference>
<keyword evidence="10" id="KW-0732">Signal</keyword>
<name>A0A317EJ32_9SPHI</name>
<keyword evidence="3 8" id="KW-1134">Transmembrane beta strand</keyword>